<evidence type="ECO:0000256" key="2">
    <source>
        <dbReference type="ARBA" id="ARBA00057316"/>
    </source>
</evidence>
<feature type="compositionally biased region" description="Pro residues" evidence="3">
    <location>
        <begin position="63"/>
        <end position="72"/>
    </location>
</feature>
<evidence type="ECO:0000256" key="1">
    <source>
        <dbReference type="ARBA" id="ARBA00022468"/>
    </source>
</evidence>
<keyword evidence="6" id="KW-1185">Reference proteome</keyword>
<feature type="region of interest" description="Disordered" evidence="3">
    <location>
        <begin position="521"/>
        <end position="662"/>
    </location>
</feature>
<dbReference type="PANTHER" id="PTHR15711:SF17">
    <property type="entry name" value="RAP1 GTPASE-ACTIVATING PROTEIN 2"/>
    <property type="match status" value="1"/>
</dbReference>
<dbReference type="GO" id="GO:0051056">
    <property type="term" value="P:regulation of small GTPase mediated signal transduction"/>
    <property type="evidence" value="ECO:0007669"/>
    <property type="project" value="InterPro"/>
</dbReference>
<dbReference type="InterPro" id="IPR050989">
    <property type="entry name" value="Rap1_Ran_GAP"/>
</dbReference>
<dbReference type="GO" id="GO:0005886">
    <property type="term" value="C:plasma membrane"/>
    <property type="evidence" value="ECO:0007669"/>
    <property type="project" value="TreeGrafter"/>
</dbReference>
<keyword evidence="1" id="KW-0343">GTPase activation</keyword>
<dbReference type="SUPFAM" id="SSF111347">
    <property type="entry name" value="Rap/Ran-GAP"/>
    <property type="match status" value="1"/>
</dbReference>
<feature type="compositionally biased region" description="Basic and acidic residues" evidence="3">
    <location>
        <begin position="589"/>
        <end position="600"/>
    </location>
</feature>
<gene>
    <name evidence="5" type="primary">LOC115163109</name>
</gene>
<feature type="compositionally biased region" description="Basic and acidic residues" evidence="3">
    <location>
        <begin position="37"/>
        <end position="52"/>
    </location>
</feature>
<evidence type="ECO:0000259" key="4">
    <source>
        <dbReference type="PROSITE" id="PS50085"/>
    </source>
</evidence>
<dbReference type="InterPro" id="IPR035974">
    <property type="entry name" value="Rap/Ran-GAP_sf"/>
</dbReference>
<dbReference type="AlphaFoldDB" id="A0A673Z1K4"/>
<evidence type="ECO:0000256" key="3">
    <source>
        <dbReference type="SAM" id="MobiDB-lite"/>
    </source>
</evidence>
<dbReference type="GO" id="GO:0005737">
    <property type="term" value="C:cytoplasm"/>
    <property type="evidence" value="ECO:0007669"/>
    <property type="project" value="TreeGrafter"/>
</dbReference>
<dbReference type="InterPro" id="IPR000331">
    <property type="entry name" value="Rap/Ran_GAP_dom"/>
</dbReference>
<proteinExistence type="predicted"/>
<dbReference type="InParanoid" id="A0A673Z1K4"/>
<dbReference type="Pfam" id="PF21022">
    <property type="entry name" value="Rap-GAP_dimer"/>
    <property type="match status" value="1"/>
</dbReference>
<dbReference type="OMA" id="ICPNKEP"/>
<dbReference type="Ensembl" id="ENSSTUT00000042003.1">
    <property type="protein sequence ID" value="ENSSTUP00000040181.1"/>
    <property type="gene ID" value="ENSSTUG00000017073.1"/>
</dbReference>
<dbReference type="GeneTree" id="ENSGT00940000165230"/>
<feature type="compositionally biased region" description="Gly residues" evidence="3">
    <location>
        <begin position="532"/>
        <end position="546"/>
    </location>
</feature>
<dbReference type="GO" id="GO:0005096">
    <property type="term" value="F:GTPase activator activity"/>
    <property type="evidence" value="ECO:0007669"/>
    <property type="project" value="UniProtKB-KW"/>
</dbReference>
<feature type="compositionally biased region" description="Low complexity" evidence="3">
    <location>
        <begin position="639"/>
        <end position="658"/>
    </location>
</feature>
<feature type="compositionally biased region" description="Basic and acidic residues" evidence="3">
    <location>
        <begin position="625"/>
        <end position="638"/>
    </location>
</feature>
<dbReference type="Gene3D" id="6.10.140.210">
    <property type="match status" value="1"/>
</dbReference>
<feature type="domain" description="Rap-GAP" evidence="4">
    <location>
        <begin position="257"/>
        <end position="473"/>
    </location>
</feature>
<accession>A0A673Z1K4</accession>
<evidence type="ECO:0000313" key="5">
    <source>
        <dbReference type="Ensembl" id="ENSSTUP00000040181.1"/>
    </source>
</evidence>
<dbReference type="PANTHER" id="PTHR15711">
    <property type="entry name" value="RAP GTPASE-ACTIVATING PROTEIN"/>
    <property type="match status" value="1"/>
</dbReference>
<dbReference type="Pfam" id="PF02145">
    <property type="entry name" value="Rap_GAP"/>
    <property type="match status" value="1"/>
</dbReference>
<name>A0A673Z1K4_SALTR</name>
<sequence>MSGTTPEPAPPRVHSKKAGIRAAVILIGLLQKSRRAKEREREQERERERKQELLTISNVPLGDCPPSPPRTAPPTMKSAEFFDMLERMQDDYIPYPRIEDILEKGSPYPQVILPQFGGYWIEDAEAPVGTPTSSESSFCEEDDGGGMSPAGGFGFRLECNSSARAYRKHFLGREHMNYYCTGSSLGNLIMSLKHEEAEGQEFLRIMLRSRTKTHHDRISLAGLNQLPSVPQIAKLLCDDVTGLKFNPVLYPRGSQLIVGYDEHEVNNTFKFGVIYQKFGQTSEEELFGNNEETPAFREFLSVLGDNIELNDFKGFRGGLDVSHGQTGSESVYTVFRQREMMFHVSTKLPFTEGDVQQLQRKRHIGNDIVAAVFQEDATPFVPDMIASNFLHAYVLVQVENPGTEHTTYKVSVTAREDVPPFGPPLPNPAVFKKGPEFRDFLLTKLINAENACYKSDKFAKLEGRTRAALLDNLHDELHRQTQTTLGLGQAGEEDKLENGGHGGLLESFKRAMRVRSHSMETMVGSHRHRSPGVGGGVPASLSGGGLPQSTECTKSTFSPPMLSAKSPLKSPVKRRSGLFPRLHSSTESPSDRHARSDQKTPDICPLGQEGRSETSSNPSSPEICPNKERPFLKLKDCNSSRPNISRSSSSTSSFSSTTGEGEALEELDTGIHPSIASSSVFSPFPSLSVESQGSATPLIMCRSPTDVKSKMSPRSNLKFRFDKMSHSTTVSDVSLYYTILYCTIL</sequence>
<comment type="function">
    <text evidence="2">GTPase activator for the nuclear Ras-related regulatory protein RAP-1A (KREV-1), converting it to the putatively inactive GDP-bound state.</text>
</comment>
<dbReference type="Proteomes" id="UP000472277">
    <property type="component" value="Chromosome 26"/>
</dbReference>
<feature type="compositionally biased region" description="Polar residues" evidence="3">
    <location>
        <begin position="548"/>
        <end position="558"/>
    </location>
</feature>
<protein>
    <submittedName>
        <fullName evidence="5">RAP1 GTPase activating protein 2a</fullName>
    </submittedName>
</protein>
<reference evidence="5" key="2">
    <citation type="submission" date="2025-09" db="UniProtKB">
        <authorList>
            <consortium name="Ensembl"/>
        </authorList>
    </citation>
    <scope>IDENTIFICATION</scope>
</reference>
<dbReference type="Gene3D" id="3.40.50.11210">
    <property type="entry name" value="Rap/Ran-GAP"/>
    <property type="match status" value="1"/>
</dbReference>
<reference evidence="5" key="1">
    <citation type="submission" date="2025-08" db="UniProtKB">
        <authorList>
            <consortium name="Ensembl"/>
        </authorList>
    </citation>
    <scope>IDENTIFICATION</scope>
</reference>
<feature type="region of interest" description="Disordered" evidence="3">
    <location>
        <begin position="33"/>
        <end position="72"/>
    </location>
</feature>
<evidence type="ECO:0000313" key="6">
    <source>
        <dbReference type="Proteomes" id="UP000472277"/>
    </source>
</evidence>
<organism evidence="5 6">
    <name type="scientific">Salmo trutta</name>
    <name type="common">Brown trout</name>
    <dbReference type="NCBI Taxonomy" id="8032"/>
    <lineage>
        <taxon>Eukaryota</taxon>
        <taxon>Metazoa</taxon>
        <taxon>Chordata</taxon>
        <taxon>Craniata</taxon>
        <taxon>Vertebrata</taxon>
        <taxon>Euteleostomi</taxon>
        <taxon>Actinopterygii</taxon>
        <taxon>Neopterygii</taxon>
        <taxon>Teleostei</taxon>
        <taxon>Protacanthopterygii</taxon>
        <taxon>Salmoniformes</taxon>
        <taxon>Salmonidae</taxon>
        <taxon>Salmoninae</taxon>
        <taxon>Salmo</taxon>
    </lineage>
</organism>
<dbReference type="FunFam" id="3.40.50.11210:FF:000003">
    <property type="entry name" value="RAP1 GTPase activating protein 2"/>
    <property type="match status" value="1"/>
</dbReference>
<feature type="region of interest" description="Disordered" evidence="3">
    <location>
        <begin position="482"/>
        <end position="503"/>
    </location>
</feature>
<dbReference type="PROSITE" id="PS50085">
    <property type="entry name" value="RAPGAP"/>
    <property type="match status" value="1"/>
</dbReference>